<accession>A0A9Q4H7B9</accession>
<name>A0A9Q4H7B9_ACTPL</name>
<comment type="caution">
    <text evidence="1">The sequence shown here is derived from an EMBL/GenBank/DDBJ whole genome shotgun (WGS) entry which is preliminary data.</text>
</comment>
<protein>
    <submittedName>
        <fullName evidence="1">Uncharacterized protein</fullName>
    </submittedName>
</protein>
<proteinExistence type="predicted"/>
<sequence>ITFPEVMSSDEQLREILSVDDLPWEDLHHRSSFLPEDDHFENDFSSIFTTEYVKEPQNPMKHPDSELNLGNIS</sequence>
<dbReference type="RefSeq" id="WP_267991991.1">
    <property type="nucleotide sequence ID" value="NZ_JAPQFC010000393.1"/>
</dbReference>
<reference evidence="1" key="1">
    <citation type="journal article" date="2021" name="Vet Sci">
        <title>O-Serogroups and Pathovirotypes of Escherichia coli Isolated from Post-Weaning Piglets Showing Diarrhoea and/or Oedema in South Korea.</title>
        <authorList>
            <person name="Byun J.W."/>
            <person name="Moon B.Y."/>
            <person name="Do K.H."/>
            <person name="Lee K."/>
            <person name="Lee H.Y."/>
            <person name="Kim W.I."/>
            <person name="So B."/>
            <person name="Lee W.K."/>
        </authorList>
    </citation>
    <scope>NUCLEOTIDE SEQUENCE</scope>
    <source>
        <strain evidence="1">84/14</strain>
    </source>
</reference>
<dbReference type="Proteomes" id="UP001077788">
    <property type="component" value="Unassembled WGS sequence"/>
</dbReference>
<organism evidence="1 2">
    <name type="scientific">Actinobacillus pleuropneumoniae</name>
    <name type="common">Haemophilus pleuropneumoniae</name>
    <dbReference type="NCBI Taxonomy" id="715"/>
    <lineage>
        <taxon>Bacteria</taxon>
        <taxon>Pseudomonadati</taxon>
        <taxon>Pseudomonadota</taxon>
        <taxon>Gammaproteobacteria</taxon>
        <taxon>Pasteurellales</taxon>
        <taxon>Pasteurellaceae</taxon>
        <taxon>Actinobacillus</taxon>
    </lineage>
</organism>
<dbReference type="AlphaFoldDB" id="A0A9Q4H7B9"/>
<gene>
    <name evidence="1" type="ORF">OYG11_11625</name>
</gene>
<evidence type="ECO:0000313" key="2">
    <source>
        <dbReference type="Proteomes" id="UP001077788"/>
    </source>
</evidence>
<feature type="non-terminal residue" evidence="1">
    <location>
        <position position="1"/>
    </location>
</feature>
<dbReference type="EMBL" id="JAPQFC010000393">
    <property type="protein sequence ID" value="MCY6524852.1"/>
    <property type="molecule type" value="Genomic_DNA"/>
</dbReference>
<reference evidence="1" key="2">
    <citation type="submission" date="2022-12" db="EMBL/GenBank/DDBJ databases">
        <authorList>
            <person name="Kardos G."/>
            <person name="Sarkozi R."/>
            <person name="Laczko L."/>
            <person name="Marton S."/>
            <person name="Makrai L."/>
            <person name="Banyai K."/>
            <person name="Fodor L."/>
        </authorList>
    </citation>
    <scope>NUCLEOTIDE SEQUENCE</scope>
    <source>
        <strain evidence="1">84/14</strain>
    </source>
</reference>
<evidence type="ECO:0000313" key="1">
    <source>
        <dbReference type="EMBL" id="MCY6524852.1"/>
    </source>
</evidence>